<dbReference type="Proteomes" id="UP000294225">
    <property type="component" value="Unassembled WGS sequence"/>
</dbReference>
<evidence type="ECO:0000313" key="1">
    <source>
        <dbReference type="EMBL" id="TCC33199.1"/>
    </source>
</evidence>
<evidence type="ECO:0000313" key="2">
    <source>
        <dbReference type="Proteomes" id="UP000294225"/>
    </source>
</evidence>
<reference evidence="1 2" key="1">
    <citation type="submission" date="2019-02" db="EMBL/GenBank/DDBJ databases">
        <title>Kribbella capetownensis sp. nov. and Kribbella speibonae sp. nov., isolated from soil.</title>
        <authorList>
            <person name="Curtis S.M."/>
            <person name="Norton I."/>
            <person name="Everest G.J."/>
            <person name="Meyers P.R."/>
        </authorList>
    </citation>
    <scope>NUCLEOTIDE SEQUENCE [LARGE SCALE GENOMIC DNA]</scope>
    <source>
        <strain evidence="1 2">YM55</strain>
    </source>
</reference>
<comment type="caution">
    <text evidence="1">The sequence shown here is derived from an EMBL/GenBank/DDBJ whole genome shotgun (WGS) entry which is preliminary data.</text>
</comment>
<dbReference type="EMBL" id="SJKC01000005">
    <property type="protein sequence ID" value="TCC33199.1"/>
    <property type="molecule type" value="Genomic_DNA"/>
</dbReference>
<name>A0A4R0IKB4_9ACTN</name>
<gene>
    <name evidence="1" type="ORF">E0H92_34205</name>
</gene>
<accession>A0A4R0IKB4</accession>
<dbReference type="AlphaFoldDB" id="A0A4R0IKB4"/>
<sequence>MPADALATLQRLVLEAALTDRDLPGYGGHARLPDLDLLRSWSGGPLRLDASSVINPAVVTGLQPLVLIVTADDLGLEAQEFGRLPYLHLRTESQPPDDVRITLHAAIREGGGQTVELGGVSIAFRRTRNRWEVSGEPRLFSS</sequence>
<organism evidence="1 2">
    <name type="scientific">Kribbella speibonae</name>
    <dbReference type="NCBI Taxonomy" id="1572660"/>
    <lineage>
        <taxon>Bacteria</taxon>
        <taxon>Bacillati</taxon>
        <taxon>Actinomycetota</taxon>
        <taxon>Actinomycetes</taxon>
        <taxon>Propionibacteriales</taxon>
        <taxon>Kribbellaceae</taxon>
        <taxon>Kribbella</taxon>
    </lineage>
</organism>
<proteinExistence type="predicted"/>
<dbReference type="RefSeq" id="WP_131499160.1">
    <property type="nucleotide sequence ID" value="NZ_SJKC01000005.1"/>
</dbReference>
<protein>
    <submittedName>
        <fullName evidence="1">Uncharacterized protein</fullName>
    </submittedName>
</protein>